<comment type="subcellular location">
    <subcellularLocation>
        <location evidence="1">Membrane</location>
        <topology evidence="1">Single-pass membrane protein</topology>
    </subcellularLocation>
</comment>
<comment type="caution">
    <text evidence="6">The sequence shown here is derived from an EMBL/GenBank/DDBJ whole genome shotgun (WGS) entry which is preliminary data.</text>
</comment>
<comment type="similarity">
    <text evidence="2">Belongs to the TrbI/VirB10 family.</text>
</comment>
<evidence type="ECO:0000256" key="3">
    <source>
        <dbReference type="ARBA" id="ARBA00022692"/>
    </source>
</evidence>
<dbReference type="Gene3D" id="2.40.128.260">
    <property type="entry name" value="Type IV secretion system, VirB10/TraB/TrbI"/>
    <property type="match status" value="1"/>
</dbReference>
<protein>
    <submittedName>
        <fullName evidence="6">TrbI/VirB10 family protein</fullName>
    </submittedName>
</protein>
<dbReference type="CDD" id="cd16429">
    <property type="entry name" value="VirB10"/>
    <property type="match status" value="1"/>
</dbReference>
<evidence type="ECO:0000313" key="6">
    <source>
        <dbReference type="EMBL" id="NVO57042.1"/>
    </source>
</evidence>
<keyword evidence="5" id="KW-0472">Membrane</keyword>
<proteinExistence type="inferred from homology"/>
<name>A0ABX2PSA3_9RHOB</name>
<keyword evidence="4" id="KW-1133">Transmembrane helix</keyword>
<evidence type="ECO:0000256" key="5">
    <source>
        <dbReference type="ARBA" id="ARBA00023136"/>
    </source>
</evidence>
<gene>
    <name evidence="6" type="ORF">HW561_14700</name>
</gene>
<evidence type="ECO:0000256" key="1">
    <source>
        <dbReference type="ARBA" id="ARBA00004167"/>
    </source>
</evidence>
<evidence type="ECO:0000256" key="2">
    <source>
        <dbReference type="ARBA" id="ARBA00010265"/>
    </source>
</evidence>
<reference evidence="6 7" key="1">
    <citation type="submission" date="2020-06" db="EMBL/GenBank/DDBJ databases">
        <authorList>
            <person name="Cao W.R."/>
        </authorList>
    </citation>
    <scope>NUCLEOTIDE SEQUENCE [LARGE SCALE GENOMIC DNA]</scope>
    <source>
        <strain evidence="6 7">B1Z28</strain>
    </source>
</reference>
<dbReference type="Proteomes" id="UP000630805">
    <property type="component" value="Unassembled WGS sequence"/>
</dbReference>
<dbReference type="InterPro" id="IPR005498">
    <property type="entry name" value="T4SS_VirB10/TraB/TrbI"/>
</dbReference>
<accession>A0ABX2PSA3</accession>
<dbReference type="Pfam" id="PF03743">
    <property type="entry name" value="TrbI"/>
    <property type="match status" value="1"/>
</dbReference>
<keyword evidence="3" id="KW-0812">Transmembrane</keyword>
<evidence type="ECO:0000313" key="7">
    <source>
        <dbReference type="Proteomes" id="UP000630805"/>
    </source>
</evidence>
<dbReference type="EMBL" id="JABXWT010000008">
    <property type="protein sequence ID" value="NVO57042.1"/>
    <property type="molecule type" value="Genomic_DNA"/>
</dbReference>
<dbReference type="InterPro" id="IPR042217">
    <property type="entry name" value="T4SS_VirB10/TrbI"/>
</dbReference>
<evidence type="ECO:0000256" key="4">
    <source>
        <dbReference type="ARBA" id="ARBA00022989"/>
    </source>
</evidence>
<keyword evidence="7" id="KW-1185">Reference proteome</keyword>
<sequence>MSVSSICRIGGISRGFGANSSFSKKLCNRAPRGSTLVGEYSSDVSLGQSRVLVAWNRVITTDQRSIMIGSRGVDSLGRAGMTGNVQHHFGLKFEAAFFISIFSGIANLGNRTINDGDNNSSSSFVDGTNQFSEAASEPLTEYLSIAPTIWIDQGENINVFVSRDLYL</sequence>
<organism evidence="6 7">
    <name type="scientific">Ruegeria haliotis</name>
    <dbReference type="NCBI Taxonomy" id="2747601"/>
    <lineage>
        <taxon>Bacteria</taxon>
        <taxon>Pseudomonadati</taxon>
        <taxon>Pseudomonadota</taxon>
        <taxon>Alphaproteobacteria</taxon>
        <taxon>Rhodobacterales</taxon>
        <taxon>Roseobacteraceae</taxon>
        <taxon>Ruegeria</taxon>
    </lineage>
</organism>